<protein>
    <recommendedName>
        <fullName evidence="5">Mucin TcMUCII</fullName>
    </recommendedName>
</protein>
<evidence type="ECO:0000256" key="1">
    <source>
        <dbReference type="SAM" id="MobiDB-lite"/>
    </source>
</evidence>
<proteinExistence type="predicted"/>
<feature type="compositionally biased region" description="Pro residues" evidence="1">
    <location>
        <begin position="60"/>
        <end position="90"/>
    </location>
</feature>
<sequence>MVVMRYLIILLPLAHCFACSIVCADTTAVLKEDGAKAKAEEDHVHSDGGPCSDDATSCPPGSPLKPASPPTPALSGQPQPPHGPVPPVPQGEPGLAENRVSTASSSPVLGNPGQAAGTLRGQDAKNGVDHREDENSVDGGTKEGLVATGQKDKSHDESEEENKELKDAHKQEQGPSIGDRPSAEEPVSQTDARGTTQSTGTSTDGSHSEEPPAPPEQKNTGEASSGSSTAENTVGSDAANNVSNVASAESESTRNQNEEGAGGTETTTTTTTTTTTLPPELSNNKKGDADSSSSISSSVWVHVPLLIVVTLAYILVC</sequence>
<feature type="compositionally biased region" description="Polar residues" evidence="1">
    <location>
        <begin position="217"/>
        <end position="235"/>
    </location>
</feature>
<evidence type="ECO:0008006" key="5">
    <source>
        <dbReference type="Google" id="ProtNLM"/>
    </source>
</evidence>
<dbReference type="AlphaFoldDB" id="A0A1X0NGZ6"/>
<feature type="compositionally biased region" description="Low complexity" evidence="1">
    <location>
        <begin position="238"/>
        <end position="250"/>
    </location>
</feature>
<dbReference type="GeneID" id="39990408"/>
<keyword evidence="4" id="KW-1185">Reference proteome</keyword>
<feature type="chain" id="PRO_5012236282" description="Mucin TcMUCII" evidence="2">
    <location>
        <begin position="19"/>
        <end position="317"/>
    </location>
</feature>
<evidence type="ECO:0000256" key="2">
    <source>
        <dbReference type="SAM" id="SignalP"/>
    </source>
</evidence>
<dbReference type="RefSeq" id="XP_028878098.1">
    <property type="nucleotide sequence ID" value="XM_029030628.1"/>
</dbReference>
<accession>A0A1X0NGZ6</accession>
<feature type="compositionally biased region" description="Low complexity" evidence="1">
    <location>
        <begin position="264"/>
        <end position="276"/>
    </location>
</feature>
<feature type="compositionally biased region" description="Basic and acidic residues" evidence="1">
    <location>
        <begin position="163"/>
        <end position="172"/>
    </location>
</feature>
<organism evidence="3 4">
    <name type="scientific">Trypanosoma theileri</name>
    <dbReference type="NCBI Taxonomy" id="67003"/>
    <lineage>
        <taxon>Eukaryota</taxon>
        <taxon>Discoba</taxon>
        <taxon>Euglenozoa</taxon>
        <taxon>Kinetoplastea</taxon>
        <taxon>Metakinetoplastina</taxon>
        <taxon>Trypanosomatida</taxon>
        <taxon>Trypanosomatidae</taxon>
        <taxon>Trypanosoma</taxon>
    </lineage>
</organism>
<comment type="caution">
    <text evidence="3">The sequence shown here is derived from an EMBL/GenBank/DDBJ whole genome shotgun (WGS) entry which is preliminary data.</text>
</comment>
<feature type="compositionally biased region" description="Basic and acidic residues" evidence="1">
    <location>
        <begin position="122"/>
        <end position="134"/>
    </location>
</feature>
<evidence type="ECO:0000313" key="3">
    <source>
        <dbReference type="EMBL" id="ORC84032.1"/>
    </source>
</evidence>
<feature type="region of interest" description="Disordered" evidence="1">
    <location>
        <begin position="40"/>
        <end position="295"/>
    </location>
</feature>
<name>A0A1X0NGZ6_9TRYP</name>
<feature type="signal peptide" evidence="2">
    <location>
        <begin position="1"/>
        <end position="18"/>
    </location>
</feature>
<keyword evidence="2" id="KW-0732">Signal</keyword>
<dbReference type="VEuPathDB" id="TriTrypDB:TM35_000511330"/>
<feature type="compositionally biased region" description="Polar residues" evidence="1">
    <location>
        <begin position="99"/>
        <end position="108"/>
    </location>
</feature>
<dbReference type="EMBL" id="NBCO01000051">
    <property type="protein sequence ID" value="ORC84032.1"/>
    <property type="molecule type" value="Genomic_DNA"/>
</dbReference>
<feature type="compositionally biased region" description="Low complexity" evidence="1">
    <location>
        <begin position="194"/>
        <end position="205"/>
    </location>
</feature>
<reference evidence="3 4" key="1">
    <citation type="submission" date="2017-03" db="EMBL/GenBank/DDBJ databases">
        <title>An alternative strategy for trypanosome survival in the mammalian bloodstream revealed through genome and transcriptome analysis of the ubiquitous bovine parasite Trypanosoma (Megatrypanum) theileri.</title>
        <authorList>
            <person name="Kelly S."/>
            <person name="Ivens A."/>
            <person name="Mott A."/>
            <person name="O'Neill E."/>
            <person name="Emms D."/>
            <person name="Macleod O."/>
            <person name="Voorheis P."/>
            <person name="Matthews J."/>
            <person name="Matthews K."/>
            <person name="Carrington M."/>
        </authorList>
    </citation>
    <scope>NUCLEOTIDE SEQUENCE [LARGE SCALE GENOMIC DNA]</scope>
    <source>
        <strain evidence="3">Edinburgh</strain>
    </source>
</reference>
<dbReference type="Proteomes" id="UP000192257">
    <property type="component" value="Unassembled WGS sequence"/>
</dbReference>
<gene>
    <name evidence="3" type="ORF">TM35_000511330</name>
</gene>
<evidence type="ECO:0000313" key="4">
    <source>
        <dbReference type="Proteomes" id="UP000192257"/>
    </source>
</evidence>